<proteinExistence type="predicted"/>
<dbReference type="EMBL" id="CP133720">
    <property type="protein sequence ID" value="WMW79618.1"/>
    <property type="molecule type" value="Genomic_DNA"/>
</dbReference>
<sequence>MSDYWENFPCTMGDKPAFISYDHGISKEFEQLNHANFAGFRVSLLDSNESGFPVAEEFAKLNDVEDFLCHSFGADQGVQIGRITSNGYRYFYFYTSLDQLRSEEIASEASKIHGHQIELIYELDLERVRYWNELYPTEDDWRVIKDMRVHELLKEKGDSLTTPRHIDHWAYFDSCDQRDAFVNSVKSDFEQIEFGEIQNEEGIRYSVRLSHTGLPDYRSMNTITLKLARASRQYGGDYDGWETMVCADEDCG</sequence>
<evidence type="ECO:0000313" key="3">
    <source>
        <dbReference type="EMBL" id="WMW79618.1"/>
    </source>
</evidence>
<name>A0ABY9RFJ3_9BURK</name>
<gene>
    <name evidence="3" type="ORF">RF679_13280</name>
</gene>
<dbReference type="SUPFAM" id="SSF89946">
    <property type="entry name" value="Hypothetical protein VC0424"/>
    <property type="match status" value="1"/>
</dbReference>
<dbReference type="InterPro" id="IPR016097">
    <property type="entry name" value="DUF695"/>
</dbReference>
<dbReference type="Pfam" id="PF05117">
    <property type="entry name" value="DUF695"/>
    <property type="match status" value="1"/>
</dbReference>
<dbReference type="InterPro" id="IPR036701">
    <property type="entry name" value="RraB-like_sf"/>
</dbReference>
<protein>
    <submittedName>
        <fullName evidence="3">DUF695 domain-containing protein</fullName>
    </submittedName>
</protein>
<keyword evidence="4" id="KW-1185">Reference proteome</keyword>
<evidence type="ECO:0000259" key="2">
    <source>
        <dbReference type="Pfam" id="PF06877"/>
    </source>
</evidence>
<accession>A0ABY9RFJ3</accession>
<reference evidence="3" key="1">
    <citation type="submission" date="2023-09" db="EMBL/GenBank/DDBJ databases">
        <title>Undibacterium sp. 20NA77.5 isolated from freshwater.</title>
        <authorList>
            <person name="Le V."/>
            <person name="Ko S.-R."/>
            <person name="Ahn C.-Y."/>
            <person name="Oh H.-M."/>
        </authorList>
    </citation>
    <scope>NUCLEOTIDE SEQUENCE</scope>
    <source>
        <strain evidence="3">20NA77.5</strain>
    </source>
</reference>
<dbReference type="InterPro" id="IPR009671">
    <property type="entry name" value="RraB_dom"/>
</dbReference>
<dbReference type="Pfam" id="PF06877">
    <property type="entry name" value="RraB"/>
    <property type="match status" value="1"/>
</dbReference>
<feature type="domain" description="Regulator of ribonuclease activity B" evidence="2">
    <location>
        <begin position="147"/>
        <end position="243"/>
    </location>
</feature>
<feature type="domain" description="DUF695" evidence="1">
    <location>
        <begin position="4"/>
        <end position="131"/>
    </location>
</feature>
<dbReference type="RefSeq" id="WP_309481113.1">
    <property type="nucleotide sequence ID" value="NZ_CP133720.1"/>
</dbReference>
<dbReference type="Proteomes" id="UP001181355">
    <property type="component" value="Chromosome"/>
</dbReference>
<organism evidence="3 4">
    <name type="scientific">Undibacterium cyanobacteriorum</name>
    <dbReference type="NCBI Taxonomy" id="3073561"/>
    <lineage>
        <taxon>Bacteria</taxon>
        <taxon>Pseudomonadati</taxon>
        <taxon>Pseudomonadota</taxon>
        <taxon>Betaproteobacteria</taxon>
        <taxon>Burkholderiales</taxon>
        <taxon>Oxalobacteraceae</taxon>
        <taxon>Undibacterium</taxon>
    </lineage>
</organism>
<dbReference type="Gene3D" id="3.30.70.970">
    <property type="entry name" value="RraB-like"/>
    <property type="match status" value="1"/>
</dbReference>
<evidence type="ECO:0000259" key="1">
    <source>
        <dbReference type="Pfam" id="PF05117"/>
    </source>
</evidence>
<evidence type="ECO:0000313" key="4">
    <source>
        <dbReference type="Proteomes" id="UP001181355"/>
    </source>
</evidence>